<dbReference type="PANTHER" id="PTHR24123:SF33">
    <property type="entry name" value="PROTEIN HOS4"/>
    <property type="match status" value="1"/>
</dbReference>
<dbReference type="SUPFAM" id="SSF48403">
    <property type="entry name" value="Ankyrin repeat"/>
    <property type="match status" value="3"/>
</dbReference>
<dbReference type="Gene3D" id="1.25.40.20">
    <property type="entry name" value="Ankyrin repeat-containing domain"/>
    <property type="match status" value="4"/>
</dbReference>
<gene>
    <name evidence="4" type="ORF">M0812_23855</name>
</gene>
<dbReference type="PROSITE" id="PS50088">
    <property type="entry name" value="ANK_REPEAT"/>
    <property type="match status" value="3"/>
</dbReference>
<feature type="repeat" description="ANK" evidence="3">
    <location>
        <begin position="7"/>
        <end position="41"/>
    </location>
</feature>
<dbReference type="SMART" id="SM00248">
    <property type="entry name" value="ANK"/>
    <property type="match status" value="11"/>
</dbReference>
<evidence type="ECO:0000256" key="1">
    <source>
        <dbReference type="ARBA" id="ARBA00022737"/>
    </source>
</evidence>
<accession>A0AAV7YIV2</accession>
<reference evidence="4" key="1">
    <citation type="submission" date="2022-08" db="EMBL/GenBank/DDBJ databases">
        <title>Novel sulphate-reducing endosymbionts in the free-living metamonad Anaeramoeba.</title>
        <authorList>
            <person name="Jerlstrom-Hultqvist J."/>
            <person name="Cepicka I."/>
            <person name="Gallot-Lavallee L."/>
            <person name="Salas-Leiva D."/>
            <person name="Curtis B.A."/>
            <person name="Zahonova K."/>
            <person name="Pipaliya S."/>
            <person name="Dacks J."/>
            <person name="Roger A.J."/>
        </authorList>
    </citation>
    <scope>NUCLEOTIDE SEQUENCE</scope>
    <source>
        <strain evidence="4">Busselton2</strain>
    </source>
</reference>
<protein>
    <submittedName>
        <fullName evidence="4">Ankyrin repeat protein</fullName>
    </submittedName>
</protein>
<comment type="caution">
    <text evidence="4">The sequence shown here is derived from an EMBL/GenBank/DDBJ whole genome shotgun (WGS) entry which is preliminary data.</text>
</comment>
<evidence type="ECO:0000313" key="4">
    <source>
        <dbReference type="EMBL" id="KAJ3428531.1"/>
    </source>
</evidence>
<dbReference type="PROSITE" id="PS50297">
    <property type="entry name" value="ANK_REP_REGION"/>
    <property type="match status" value="2"/>
</dbReference>
<proteinExistence type="predicted"/>
<dbReference type="Proteomes" id="UP001146793">
    <property type="component" value="Unassembled WGS sequence"/>
</dbReference>
<sequence>MNIQDYHGNTGLLLLTKRDKAPIEVLRVLLQRGADVNFKPTYTYNAFQNILINYENFEPYLELLIEHGAMIDENSNTQSREETNFVYKLYSERIILSFEKYQYLKKHGYDVATMQFTDLKTILHFECQRNDPDIALVKYLINSDSVNIQDKFGRTAFFYYCKRSPNNYSRGKIRYEVVELFIKGGLHLNLNLNFERGVPLIQLLYKRDIDFNIIRLLIQNKANINIYSKPQLRSPLHLLCISGDPSKEKLKYFIKNGSRVNSLDSDQNIPLFYLLENSNCSYSSILYLIKQGSNLHNVNKYNENIYHFLFNNDSELAFMEQLIRIVLKEKVDLNLKSCKGIYPINLLSDNHHISYKLIKLFSDHGCYLNVFDQFANNPLSLSCQNEKLSFNTIKFLIDQKLNVNSQNVDLQTPLHYICKNPNTSPRFIELLVKSGANIHVRDNKGVAPYQYIYHGNMELIPIIKIFMENGLDINDTNECLDNTSFFFDFCSSSYNRHYDNTLKFLIENGANTKDINHLGESFLHIICSSNGLSIPLIDYFVTKKIYFNLLSKQEKKSPLYCCCNVDYINFDVVHHFIKNGADIHLYQKESQTSPILTLFYNVYLDEDIPTLEFVKMLIKLNYDLNLKDTKNHTILFYLIKDLIFQIW</sequence>
<dbReference type="EMBL" id="JANTQA010000057">
    <property type="protein sequence ID" value="KAJ3428531.1"/>
    <property type="molecule type" value="Genomic_DNA"/>
</dbReference>
<feature type="repeat" description="ANK" evidence="3">
    <location>
        <begin position="409"/>
        <end position="443"/>
    </location>
</feature>
<keyword evidence="1" id="KW-0677">Repeat</keyword>
<dbReference type="Pfam" id="PF12796">
    <property type="entry name" value="Ank_2"/>
    <property type="match status" value="1"/>
</dbReference>
<organism evidence="4 5">
    <name type="scientific">Anaeramoeba flamelloides</name>
    <dbReference type="NCBI Taxonomy" id="1746091"/>
    <lineage>
        <taxon>Eukaryota</taxon>
        <taxon>Metamonada</taxon>
        <taxon>Anaeramoebidae</taxon>
        <taxon>Anaeramoeba</taxon>
    </lineage>
</organism>
<evidence type="ECO:0000313" key="5">
    <source>
        <dbReference type="Proteomes" id="UP001146793"/>
    </source>
</evidence>
<evidence type="ECO:0000256" key="3">
    <source>
        <dbReference type="PROSITE-ProRule" id="PRU00023"/>
    </source>
</evidence>
<evidence type="ECO:0000256" key="2">
    <source>
        <dbReference type="ARBA" id="ARBA00023043"/>
    </source>
</evidence>
<dbReference type="AlphaFoldDB" id="A0AAV7YIV2"/>
<dbReference type="InterPro" id="IPR002110">
    <property type="entry name" value="Ankyrin_rpt"/>
</dbReference>
<keyword evidence="2 3" id="KW-0040">ANK repeat</keyword>
<feature type="repeat" description="ANK" evidence="3">
    <location>
        <begin position="231"/>
        <end position="265"/>
    </location>
</feature>
<dbReference type="InterPro" id="IPR051165">
    <property type="entry name" value="Multifunctional_ANK_Repeat"/>
</dbReference>
<name>A0AAV7YIV2_9EUKA</name>
<dbReference type="InterPro" id="IPR036770">
    <property type="entry name" value="Ankyrin_rpt-contain_sf"/>
</dbReference>
<dbReference type="PANTHER" id="PTHR24123">
    <property type="entry name" value="ANKYRIN REPEAT-CONTAINING"/>
    <property type="match status" value="1"/>
</dbReference>